<dbReference type="FunFam" id="3.30.200.20:FF:000432">
    <property type="entry name" value="LRR receptor-like serine/threonine-protein kinase EFR"/>
    <property type="match status" value="1"/>
</dbReference>
<keyword evidence="7" id="KW-0433">Leucine-rich repeat</keyword>
<evidence type="ECO:0000256" key="12">
    <source>
        <dbReference type="ARBA" id="ARBA00022741"/>
    </source>
</evidence>
<comment type="similarity">
    <text evidence="2">Belongs to the protein kinase superfamily. Ser/Thr protein kinase family.</text>
</comment>
<comment type="catalytic activity">
    <reaction evidence="20">
        <text>L-seryl-[protein] + ATP = O-phospho-L-seryl-[protein] + ADP + H(+)</text>
        <dbReference type="Rhea" id="RHEA:17989"/>
        <dbReference type="Rhea" id="RHEA-COMP:9863"/>
        <dbReference type="Rhea" id="RHEA-COMP:11604"/>
        <dbReference type="ChEBI" id="CHEBI:15378"/>
        <dbReference type="ChEBI" id="CHEBI:29999"/>
        <dbReference type="ChEBI" id="CHEBI:30616"/>
        <dbReference type="ChEBI" id="CHEBI:83421"/>
        <dbReference type="ChEBI" id="CHEBI:456216"/>
        <dbReference type="EC" id="2.7.11.1"/>
    </reaction>
</comment>
<accession>A0A2Z7DBU6</accession>
<feature type="signal peptide" evidence="23">
    <location>
        <begin position="1"/>
        <end position="26"/>
    </location>
</feature>
<feature type="binding site" evidence="21">
    <location>
        <position position="524"/>
    </location>
    <ligand>
        <name>ATP</name>
        <dbReference type="ChEBI" id="CHEBI:30616"/>
    </ligand>
</feature>
<keyword evidence="5" id="KW-0723">Serine/threonine-protein kinase</keyword>
<evidence type="ECO:0000259" key="24">
    <source>
        <dbReference type="PROSITE" id="PS50011"/>
    </source>
</evidence>
<evidence type="ECO:0000256" key="17">
    <source>
        <dbReference type="ARBA" id="ARBA00023170"/>
    </source>
</evidence>
<keyword evidence="15 22" id="KW-1133">Transmembrane helix</keyword>
<keyword evidence="16 22" id="KW-0472">Membrane</keyword>
<evidence type="ECO:0000256" key="2">
    <source>
        <dbReference type="ARBA" id="ARBA00008684"/>
    </source>
</evidence>
<evidence type="ECO:0000256" key="1">
    <source>
        <dbReference type="ARBA" id="ARBA00004162"/>
    </source>
</evidence>
<dbReference type="Gene3D" id="3.80.10.10">
    <property type="entry name" value="Ribonuclease Inhibitor"/>
    <property type="match status" value="2"/>
</dbReference>
<dbReference type="PANTHER" id="PTHR27008:SF596">
    <property type="entry name" value="OS02G0215500 PROTEIN"/>
    <property type="match status" value="1"/>
</dbReference>
<gene>
    <name evidence="25" type="ORF">F511_05964</name>
</gene>
<keyword evidence="4" id="KW-1003">Cell membrane</keyword>
<evidence type="ECO:0000256" key="11">
    <source>
        <dbReference type="ARBA" id="ARBA00022737"/>
    </source>
</evidence>
<evidence type="ECO:0000256" key="6">
    <source>
        <dbReference type="ARBA" id="ARBA00022553"/>
    </source>
</evidence>
<keyword evidence="11" id="KW-0677">Repeat</keyword>
<feature type="transmembrane region" description="Helical" evidence="22">
    <location>
        <begin position="435"/>
        <end position="456"/>
    </location>
</feature>
<dbReference type="SUPFAM" id="SSF52058">
    <property type="entry name" value="L domain-like"/>
    <property type="match status" value="2"/>
</dbReference>
<evidence type="ECO:0000256" key="3">
    <source>
        <dbReference type="ARBA" id="ARBA00012513"/>
    </source>
</evidence>
<evidence type="ECO:0000256" key="23">
    <source>
        <dbReference type="SAM" id="SignalP"/>
    </source>
</evidence>
<comment type="subcellular location">
    <subcellularLocation>
        <location evidence="1">Cell membrane</location>
        <topology evidence="1">Single-pass membrane protein</topology>
    </subcellularLocation>
</comment>
<dbReference type="AlphaFoldDB" id="A0A2Z7DBU6"/>
<dbReference type="OrthoDB" id="676979at2759"/>
<keyword evidence="8" id="KW-0808">Transferase</keyword>
<dbReference type="EMBL" id="KQ987720">
    <property type="protein sequence ID" value="KZV57090.1"/>
    <property type="molecule type" value="Genomic_DNA"/>
</dbReference>
<evidence type="ECO:0000256" key="19">
    <source>
        <dbReference type="ARBA" id="ARBA00047899"/>
    </source>
</evidence>
<name>A0A2Z7DBU6_9LAMI</name>
<dbReference type="InterPro" id="IPR003591">
    <property type="entry name" value="Leu-rich_rpt_typical-subtyp"/>
</dbReference>
<evidence type="ECO:0000256" key="21">
    <source>
        <dbReference type="PROSITE-ProRule" id="PRU10141"/>
    </source>
</evidence>
<keyword evidence="17 25" id="KW-0675">Receptor</keyword>
<sequence length="800" mass="86805">MAANPSNIFPCKLLCFFFLLIVVALASSENSESDLASLVAFKNDVNDPLGALTSWNATIHFCNWRGILCSKRHRGRVISVNLMSLGLVGSLSPHVGEPIIDFNRLSALEGFIISSNSLEGDINFISYLTNCTDLGSLSISGNLFSGTLPNSIANFSSRLTFLSMARNKIHGTIPSGVQNLIGLTRLVLEDNFLEGSVPVVIGKLSKLQEIYMGTNRLTNEIPSSIGNLTLLNRISLGENDFVGTIPQSLSNCTNLLALDLSSNSLSGSIPIEIISISSISISFNLSHNAFTGSIPTEVGTLINLKDLDLSHNRLSGQMPTTLSSCIVLERLHLESNSLEGEIPGGLSALKGLQELDLSQNNLSGSIPTSLVDLNLISLNLSFNRLQGEVPARGVFKNGSAISLRGNANLCGGISLLKLPPCPPTDFKKERHFSNLWKILISVLGAGFICLTLLLCICKFAYRRRSLPEPQPLVPLFPDSFLRVSYADLAKATDGFSEANLLGSGRFGSVYRGILDETRLAVAVKVLNLEVKGASKSFISECNAIKGTRHRNLLKILSVCESTNFKGIRFMALVYELMANGSLDPWLHKDYAGEGGEPNSRNNMNLSIAQRLNIIIDIASAVEYLHHGTDSIIIHGDLKPSNIFLDDNMTAHVGDFGLTKVVSNIHDGSSSSMAIKGTLGYIPPEYGTTNKMTKQGDIYSFGILVLEMFTGIRPTDDAALNGQSSLHQLVSHALHNQEMKIVDQIILNEHSDQKMQLKLKNCVACVLEIGVACSKEFPKDRTVMTDVVRELQNIRKAYLVG</sequence>
<dbReference type="PROSITE" id="PS50011">
    <property type="entry name" value="PROTEIN_KINASE_DOM"/>
    <property type="match status" value="1"/>
</dbReference>
<evidence type="ECO:0000256" key="4">
    <source>
        <dbReference type="ARBA" id="ARBA00022475"/>
    </source>
</evidence>
<dbReference type="Pfam" id="PF00560">
    <property type="entry name" value="LRR_1"/>
    <property type="match status" value="5"/>
</dbReference>
<feature type="chain" id="PRO_5016322665" description="non-specific serine/threonine protein kinase" evidence="23">
    <location>
        <begin position="27"/>
        <end position="800"/>
    </location>
</feature>
<dbReference type="InterPro" id="IPR000719">
    <property type="entry name" value="Prot_kinase_dom"/>
</dbReference>
<dbReference type="GO" id="GO:0005524">
    <property type="term" value="F:ATP binding"/>
    <property type="evidence" value="ECO:0007669"/>
    <property type="project" value="UniProtKB-UniRule"/>
</dbReference>
<dbReference type="InterPro" id="IPR051809">
    <property type="entry name" value="Plant_receptor-like_S/T_kinase"/>
</dbReference>
<dbReference type="GO" id="GO:0004674">
    <property type="term" value="F:protein serine/threonine kinase activity"/>
    <property type="evidence" value="ECO:0007669"/>
    <property type="project" value="UniProtKB-KW"/>
</dbReference>
<evidence type="ECO:0000256" key="5">
    <source>
        <dbReference type="ARBA" id="ARBA00022527"/>
    </source>
</evidence>
<keyword evidence="9 22" id="KW-0812">Transmembrane</keyword>
<dbReference type="SUPFAM" id="SSF56112">
    <property type="entry name" value="Protein kinase-like (PK-like)"/>
    <property type="match status" value="1"/>
</dbReference>
<dbReference type="Gene3D" id="1.10.510.10">
    <property type="entry name" value="Transferase(Phosphotransferase) domain 1"/>
    <property type="match status" value="1"/>
</dbReference>
<evidence type="ECO:0000256" key="16">
    <source>
        <dbReference type="ARBA" id="ARBA00023136"/>
    </source>
</evidence>
<comment type="catalytic activity">
    <reaction evidence="19">
        <text>L-threonyl-[protein] + ATP = O-phospho-L-threonyl-[protein] + ADP + H(+)</text>
        <dbReference type="Rhea" id="RHEA:46608"/>
        <dbReference type="Rhea" id="RHEA-COMP:11060"/>
        <dbReference type="Rhea" id="RHEA-COMP:11605"/>
        <dbReference type="ChEBI" id="CHEBI:15378"/>
        <dbReference type="ChEBI" id="CHEBI:30013"/>
        <dbReference type="ChEBI" id="CHEBI:30616"/>
        <dbReference type="ChEBI" id="CHEBI:61977"/>
        <dbReference type="ChEBI" id="CHEBI:456216"/>
        <dbReference type="EC" id="2.7.11.1"/>
    </reaction>
</comment>
<organism evidence="25 26">
    <name type="scientific">Dorcoceras hygrometricum</name>
    <dbReference type="NCBI Taxonomy" id="472368"/>
    <lineage>
        <taxon>Eukaryota</taxon>
        <taxon>Viridiplantae</taxon>
        <taxon>Streptophyta</taxon>
        <taxon>Embryophyta</taxon>
        <taxon>Tracheophyta</taxon>
        <taxon>Spermatophyta</taxon>
        <taxon>Magnoliopsida</taxon>
        <taxon>eudicotyledons</taxon>
        <taxon>Gunneridae</taxon>
        <taxon>Pentapetalae</taxon>
        <taxon>asterids</taxon>
        <taxon>lamiids</taxon>
        <taxon>Lamiales</taxon>
        <taxon>Gesneriaceae</taxon>
        <taxon>Didymocarpoideae</taxon>
        <taxon>Trichosporeae</taxon>
        <taxon>Loxocarpinae</taxon>
        <taxon>Dorcoceras</taxon>
    </lineage>
</organism>
<dbReference type="InterPro" id="IPR008271">
    <property type="entry name" value="Ser/Thr_kinase_AS"/>
</dbReference>
<dbReference type="InterPro" id="IPR013210">
    <property type="entry name" value="LRR_N_plant-typ"/>
</dbReference>
<keyword evidence="26" id="KW-1185">Reference proteome</keyword>
<dbReference type="GO" id="GO:0005886">
    <property type="term" value="C:plasma membrane"/>
    <property type="evidence" value="ECO:0007669"/>
    <property type="project" value="UniProtKB-SubCell"/>
</dbReference>
<dbReference type="PRINTS" id="PR00019">
    <property type="entry name" value="LEURICHRPT"/>
</dbReference>
<dbReference type="PROSITE" id="PS00107">
    <property type="entry name" value="PROTEIN_KINASE_ATP"/>
    <property type="match status" value="1"/>
</dbReference>
<evidence type="ECO:0000256" key="10">
    <source>
        <dbReference type="ARBA" id="ARBA00022729"/>
    </source>
</evidence>
<dbReference type="SMART" id="SM00220">
    <property type="entry name" value="S_TKc"/>
    <property type="match status" value="1"/>
</dbReference>
<dbReference type="PANTHER" id="PTHR27008">
    <property type="entry name" value="OS04G0122200 PROTEIN"/>
    <property type="match status" value="1"/>
</dbReference>
<dbReference type="PROSITE" id="PS00108">
    <property type="entry name" value="PROTEIN_KINASE_ST"/>
    <property type="match status" value="1"/>
</dbReference>
<evidence type="ECO:0000256" key="13">
    <source>
        <dbReference type="ARBA" id="ARBA00022777"/>
    </source>
</evidence>
<evidence type="ECO:0000313" key="25">
    <source>
        <dbReference type="EMBL" id="KZV57090.1"/>
    </source>
</evidence>
<dbReference type="InterPro" id="IPR032675">
    <property type="entry name" value="LRR_dom_sf"/>
</dbReference>
<reference evidence="25 26" key="1">
    <citation type="journal article" date="2015" name="Proc. Natl. Acad. Sci. U.S.A.">
        <title>The resurrection genome of Boea hygrometrica: A blueprint for survival of dehydration.</title>
        <authorList>
            <person name="Xiao L."/>
            <person name="Yang G."/>
            <person name="Zhang L."/>
            <person name="Yang X."/>
            <person name="Zhao S."/>
            <person name="Ji Z."/>
            <person name="Zhou Q."/>
            <person name="Hu M."/>
            <person name="Wang Y."/>
            <person name="Chen M."/>
            <person name="Xu Y."/>
            <person name="Jin H."/>
            <person name="Xiao X."/>
            <person name="Hu G."/>
            <person name="Bao F."/>
            <person name="Hu Y."/>
            <person name="Wan P."/>
            <person name="Li L."/>
            <person name="Deng X."/>
            <person name="Kuang T."/>
            <person name="Xiang C."/>
            <person name="Zhu J.K."/>
            <person name="Oliver M.J."/>
            <person name="He Y."/>
        </authorList>
    </citation>
    <scope>NUCLEOTIDE SEQUENCE [LARGE SCALE GENOMIC DNA]</scope>
    <source>
        <strain evidence="26">cv. XS01</strain>
    </source>
</reference>
<dbReference type="InterPro" id="IPR017441">
    <property type="entry name" value="Protein_kinase_ATP_BS"/>
</dbReference>
<evidence type="ECO:0000256" key="14">
    <source>
        <dbReference type="ARBA" id="ARBA00022840"/>
    </source>
</evidence>
<dbReference type="Proteomes" id="UP000250235">
    <property type="component" value="Unassembled WGS sequence"/>
</dbReference>
<dbReference type="InterPro" id="IPR001245">
    <property type="entry name" value="Ser-Thr/Tyr_kinase_cat_dom"/>
</dbReference>
<dbReference type="InterPro" id="IPR011009">
    <property type="entry name" value="Kinase-like_dom_sf"/>
</dbReference>
<proteinExistence type="inferred from homology"/>
<dbReference type="Gene3D" id="3.30.200.20">
    <property type="entry name" value="Phosphorylase Kinase, domain 1"/>
    <property type="match status" value="1"/>
</dbReference>
<keyword evidence="14 21" id="KW-0067">ATP-binding</keyword>
<evidence type="ECO:0000256" key="7">
    <source>
        <dbReference type="ARBA" id="ARBA00022614"/>
    </source>
</evidence>
<dbReference type="EC" id="2.7.11.1" evidence="3"/>
<evidence type="ECO:0000256" key="20">
    <source>
        <dbReference type="ARBA" id="ARBA00048679"/>
    </source>
</evidence>
<dbReference type="GO" id="GO:0006952">
    <property type="term" value="P:defense response"/>
    <property type="evidence" value="ECO:0007669"/>
    <property type="project" value="UniProtKB-ARBA"/>
</dbReference>
<dbReference type="Pfam" id="PF13855">
    <property type="entry name" value="LRR_8"/>
    <property type="match status" value="1"/>
</dbReference>
<protein>
    <recommendedName>
        <fullName evidence="3">non-specific serine/threonine protein kinase</fullName>
        <ecNumber evidence="3">2.7.11.1</ecNumber>
    </recommendedName>
</protein>
<dbReference type="InterPro" id="IPR001611">
    <property type="entry name" value="Leu-rich_rpt"/>
</dbReference>
<keyword evidence="18" id="KW-0325">Glycoprotein</keyword>
<dbReference type="GO" id="GO:0051707">
    <property type="term" value="P:response to other organism"/>
    <property type="evidence" value="ECO:0007669"/>
    <property type="project" value="UniProtKB-ARBA"/>
</dbReference>
<keyword evidence="13 25" id="KW-0418">Kinase</keyword>
<evidence type="ECO:0000256" key="9">
    <source>
        <dbReference type="ARBA" id="ARBA00022692"/>
    </source>
</evidence>
<dbReference type="Pfam" id="PF07714">
    <property type="entry name" value="PK_Tyr_Ser-Thr"/>
    <property type="match status" value="1"/>
</dbReference>
<dbReference type="Pfam" id="PF08263">
    <property type="entry name" value="LRRNT_2"/>
    <property type="match status" value="1"/>
</dbReference>
<evidence type="ECO:0000256" key="15">
    <source>
        <dbReference type="ARBA" id="ARBA00022989"/>
    </source>
</evidence>
<evidence type="ECO:0000313" key="26">
    <source>
        <dbReference type="Proteomes" id="UP000250235"/>
    </source>
</evidence>
<dbReference type="SMART" id="SM00369">
    <property type="entry name" value="LRR_TYP"/>
    <property type="match status" value="3"/>
</dbReference>
<keyword evidence="6" id="KW-0597">Phosphoprotein</keyword>
<feature type="domain" description="Protein kinase" evidence="24">
    <location>
        <begin position="495"/>
        <end position="798"/>
    </location>
</feature>
<dbReference type="FunFam" id="1.10.510.10:FF:000358">
    <property type="entry name" value="Putative leucine-rich repeat receptor-like serine/threonine-protein kinase"/>
    <property type="match status" value="1"/>
</dbReference>
<evidence type="ECO:0000256" key="8">
    <source>
        <dbReference type="ARBA" id="ARBA00022679"/>
    </source>
</evidence>
<evidence type="ECO:0000256" key="18">
    <source>
        <dbReference type="ARBA" id="ARBA00023180"/>
    </source>
</evidence>
<keyword evidence="12 21" id="KW-0547">Nucleotide-binding</keyword>
<keyword evidence="10 23" id="KW-0732">Signal</keyword>
<dbReference type="FunFam" id="3.80.10.10:FF:000095">
    <property type="entry name" value="LRR receptor-like serine/threonine-protein kinase GSO1"/>
    <property type="match status" value="1"/>
</dbReference>
<evidence type="ECO:0000256" key="22">
    <source>
        <dbReference type="SAM" id="Phobius"/>
    </source>
</evidence>